<dbReference type="GO" id="GO:0016491">
    <property type="term" value="F:oxidoreductase activity"/>
    <property type="evidence" value="ECO:0007669"/>
    <property type="project" value="InterPro"/>
</dbReference>
<dbReference type="EMBL" id="LR589085">
    <property type="protein sequence ID" value="VTO98425.1"/>
    <property type="molecule type" value="Genomic_DNA"/>
</dbReference>
<dbReference type="InterPro" id="IPR025859">
    <property type="entry name" value="AurF/CmlI"/>
</dbReference>
<name>A0A653ENT6_9MYCO</name>
<evidence type="ECO:0000256" key="1">
    <source>
        <dbReference type="SAM" id="Phobius"/>
    </source>
</evidence>
<organism evidence="2">
    <name type="scientific">Mycobacterium riyadhense</name>
    <dbReference type="NCBI Taxonomy" id="486698"/>
    <lineage>
        <taxon>Bacteria</taxon>
        <taxon>Bacillati</taxon>
        <taxon>Actinomycetota</taxon>
        <taxon>Actinomycetes</taxon>
        <taxon>Mycobacteriales</taxon>
        <taxon>Mycobacteriaceae</taxon>
        <taxon>Mycobacterium</taxon>
    </lineage>
</organism>
<dbReference type="SUPFAM" id="SSF47240">
    <property type="entry name" value="Ferritin-like"/>
    <property type="match status" value="1"/>
</dbReference>
<keyword evidence="1" id="KW-0472">Membrane</keyword>
<dbReference type="Pfam" id="PF11583">
    <property type="entry name" value="AurF"/>
    <property type="match status" value="1"/>
</dbReference>
<dbReference type="Gene3D" id="1.10.620.20">
    <property type="entry name" value="Ribonucleotide Reductase, subunit A"/>
    <property type="match status" value="1"/>
</dbReference>
<keyword evidence="1" id="KW-1133">Transmembrane helix</keyword>
<dbReference type="AlphaFoldDB" id="A0A653ENT6"/>
<proteinExistence type="predicted"/>
<evidence type="ECO:0000313" key="2">
    <source>
        <dbReference type="EMBL" id="VTO98425.1"/>
    </source>
</evidence>
<feature type="transmembrane region" description="Helical" evidence="1">
    <location>
        <begin position="167"/>
        <end position="186"/>
    </location>
</feature>
<protein>
    <submittedName>
        <fullName evidence="2">p-aminobenzoate N-oxygenase AurF</fullName>
    </submittedName>
</protein>
<dbReference type="InterPro" id="IPR012348">
    <property type="entry name" value="RNR-like"/>
</dbReference>
<gene>
    <name evidence="2" type="ORF">BIN_B_02526</name>
</gene>
<accession>A0A653ENT6</accession>
<keyword evidence="1" id="KW-0812">Transmembrane</keyword>
<reference evidence="2" key="1">
    <citation type="submission" date="2019-05" db="EMBL/GenBank/DDBJ databases">
        <authorList>
            <person name="Naeem R."/>
            <person name="Antony C."/>
            <person name="Guan Q."/>
        </authorList>
    </citation>
    <scope>NUCLEOTIDE SEQUENCE</scope>
    <source>
        <strain evidence="2">2</strain>
    </source>
</reference>
<sequence>MAAGKARTRMVRRWRRNMEVLDDAEYVETLATLSEGSVRRNFNPYTDIDWESPEFAVTDNDPRWILPATDPLGRHPWYQAQTQERQIEIGRWRQANVAKVGLHFESILIRGLMNYTFWMPNGSPEYRYCLHECVEECNHTMMFQEMINRIGADVPGMPRRLRWISPLIPLVAGPLPVAFFIGVLAGEEPIDHTQKQVLREGKSLHPIMERVMAIHVAEEARHISFAHEYLRKRLPNLTRTQRFWISLYFPLTMRSLCNAILIPPKAFWEEFDIPREVKKELFFRSPESRKWLRDMFADVRMLAYDTGLMQGRLARLMWRICKIDGKPSRYRSEPQRQHLAAAPAA</sequence>
<dbReference type="InterPro" id="IPR009078">
    <property type="entry name" value="Ferritin-like_SF"/>
</dbReference>